<comment type="similarity">
    <text evidence="1">Belongs to the helicase family. RecQ subfamily.</text>
</comment>
<evidence type="ECO:0000313" key="7">
    <source>
        <dbReference type="EMBL" id="TDL17321.1"/>
    </source>
</evidence>
<dbReference type="EC" id="5.6.2.4" evidence="3"/>
<dbReference type="SMART" id="SM00490">
    <property type="entry name" value="HELICc"/>
    <property type="match status" value="1"/>
</dbReference>
<dbReference type="Pfam" id="PF00271">
    <property type="entry name" value="Helicase_C"/>
    <property type="match status" value="1"/>
</dbReference>
<sequence>MQKLLLSTASARFQRIAQGKYRRVFISPETLSDKAFCDGVLSKATFYKHLRAIIIDEAHCISLWDGNFRTEYSSVGVLRARAANVPFLIASSSLPRHVVNDIREKLGLATDCKFIQISNARYNVSLQVRKLTGKESTKSSLRFAIPHGAVKPEDIPIQLIYCNTVNDTQDICEALRAWLKDLNISEDCVAFYNAKIGSDTKRHLEEQLRKGLIQILVCTDAVGMGCDMRNIFRIILWKLPPSFCALVQRSGRAARDFSCYGTAVLIVPPSIFDSGSSAAVKPAAINSESTVNQNSTVTDGALDNNANDGLLAEGLTIAPGRQLVHIPEGGLRVETVVEGAEIVEQPSAKKKGKKSMDAFAQLEEERLKEYVNTTECRWKVWNAFFENDRKGLPMCKRLPGRPCCDNCDPEDFPIERITLTAEPGLKRGKKRKFPDSLSSSIKTALVKWRTDYFADQFGGITTISSTTFMGNEIIDQIVDSGERLETPEALRRRTHFNPGPDATESLLACLREVYHAWDASDTESTGNSSAVEDVSVPLSTTTNLRGNRGRGRPRGSRARAVTSGNRRGGRAPEQAGVSTLEPTPSEETTPVSGAVVSQMPDTAEAMVLRRSQRSRRSALIHRFMLPQ</sequence>
<dbReference type="Proteomes" id="UP000294933">
    <property type="component" value="Unassembled WGS sequence"/>
</dbReference>
<dbReference type="GO" id="GO:0005694">
    <property type="term" value="C:chromosome"/>
    <property type="evidence" value="ECO:0007669"/>
    <property type="project" value="TreeGrafter"/>
</dbReference>
<evidence type="ECO:0000259" key="5">
    <source>
        <dbReference type="PROSITE" id="PS51192"/>
    </source>
</evidence>
<dbReference type="PROSITE" id="PS51194">
    <property type="entry name" value="HELICASE_CTER"/>
    <property type="match status" value="1"/>
</dbReference>
<comment type="catalytic activity">
    <reaction evidence="2">
        <text>Couples ATP hydrolysis with the unwinding of duplex DNA by translocating in the 3'-5' direction.</text>
        <dbReference type="EC" id="5.6.2.4"/>
    </reaction>
</comment>
<dbReference type="GO" id="GO:0000724">
    <property type="term" value="P:double-strand break repair via homologous recombination"/>
    <property type="evidence" value="ECO:0007669"/>
    <property type="project" value="TreeGrafter"/>
</dbReference>
<dbReference type="PANTHER" id="PTHR13710">
    <property type="entry name" value="DNA HELICASE RECQ FAMILY MEMBER"/>
    <property type="match status" value="1"/>
</dbReference>
<protein>
    <recommendedName>
        <fullName evidence="3">DNA 3'-5' helicase</fullName>
        <ecNumber evidence="3">5.6.2.4</ecNumber>
    </recommendedName>
</protein>
<dbReference type="Gene3D" id="3.40.50.300">
    <property type="entry name" value="P-loop containing nucleotide triphosphate hydrolases"/>
    <property type="match status" value="2"/>
</dbReference>
<dbReference type="EMBL" id="ML170224">
    <property type="protein sequence ID" value="TDL17321.1"/>
    <property type="molecule type" value="Genomic_DNA"/>
</dbReference>
<name>A0A4Y7PQN3_9AGAM</name>
<evidence type="ECO:0000259" key="6">
    <source>
        <dbReference type="PROSITE" id="PS51194"/>
    </source>
</evidence>
<accession>A0A4Y7PQN3</accession>
<proteinExistence type="inferred from homology"/>
<organism evidence="7 8">
    <name type="scientific">Rickenella mellea</name>
    <dbReference type="NCBI Taxonomy" id="50990"/>
    <lineage>
        <taxon>Eukaryota</taxon>
        <taxon>Fungi</taxon>
        <taxon>Dikarya</taxon>
        <taxon>Basidiomycota</taxon>
        <taxon>Agaricomycotina</taxon>
        <taxon>Agaricomycetes</taxon>
        <taxon>Hymenochaetales</taxon>
        <taxon>Rickenellaceae</taxon>
        <taxon>Rickenella</taxon>
    </lineage>
</organism>
<feature type="domain" description="Helicase ATP-binding" evidence="5">
    <location>
        <begin position="1"/>
        <end position="112"/>
    </location>
</feature>
<keyword evidence="8" id="KW-1185">Reference proteome</keyword>
<dbReference type="GO" id="GO:0043138">
    <property type="term" value="F:3'-5' DNA helicase activity"/>
    <property type="evidence" value="ECO:0007669"/>
    <property type="project" value="UniProtKB-EC"/>
</dbReference>
<evidence type="ECO:0000256" key="4">
    <source>
        <dbReference type="SAM" id="MobiDB-lite"/>
    </source>
</evidence>
<evidence type="ECO:0000256" key="1">
    <source>
        <dbReference type="ARBA" id="ARBA00005446"/>
    </source>
</evidence>
<evidence type="ECO:0000313" key="8">
    <source>
        <dbReference type="Proteomes" id="UP000294933"/>
    </source>
</evidence>
<dbReference type="InterPro" id="IPR014001">
    <property type="entry name" value="Helicase_ATP-bd"/>
</dbReference>
<dbReference type="VEuPathDB" id="FungiDB:BD410DRAFT_883828"/>
<dbReference type="PANTHER" id="PTHR13710:SF154">
    <property type="entry name" value="RECQ HELICASE, PUTATIVE (AFU_ORTHOLOGUE AFUA_6G14720)-RELATED"/>
    <property type="match status" value="1"/>
</dbReference>
<dbReference type="GO" id="GO:0005737">
    <property type="term" value="C:cytoplasm"/>
    <property type="evidence" value="ECO:0007669"/>
    <property type="project" value="TreeGrafter"/>
</dbReference>
<feature type="domain" description="Helicase C-terminal" evidence="6">
    <location>
        <begin position="149"/>
        <end position="303"/>
    </location>
</feature>
<evidence type="ECO:0000256" key="3">
    <source>
        <dbReference type="ARBA" id="ARBA00034808"/>
    </source>
</evidence>
<dbReference type="InterPro" id="IPR027417">
    <property type="entry name" value="P-loop_NTPase"/>
</dbReference>
<reference evidence="7 8" key="1">
    <citation type="submission" date="2018-06" db="EMBL/GenBank/DDBJ databases">
        <title>A transcriptomic atlas of mushroom development highlights an independent origin of complex multicellularity.</title>
        <authorList>
            <consortium name="DOE Joint Genome Institute"/>
            <person name="Krizsan K."/>
            <person name="Almasi E."/>
            <person name="Merenyi Z."/>
            <person name="Sahu N."/>
            <person name="Viragh M."/>
            <person name="Koszo T."/>
            <person name="Mondo S."/>
            <person name="Kiss B."/>
            <person name="Balint B."/>
            <person name="Kues U."/>
            <person name="Barry K."/>
            <person name="Hegedus J.C."/>
            <person name="Henrissat B."/>
            <person name="Johnson J."/>
            <person name="Lipzen A."/>
            <person name="Ohm R."/>
            <person name="Nagy I."/>
            <person name="Pangilinan J."/>
            <person name="Yan J."/>
            <person name="Xiong Y."/>
            <person name="Grigoriev I.V."/>
            <person name="Hibbett D.S."/>
            <person name="Nagy L.G."/>
        </authorList>
    </citation>
    <scope>NUCLEOTIDE SEQUENCE [LARGE SCALE GENOMIC DNA]</scope>
    <source>
        <strain evidence="7 8">SZMC22713</strain>
    </source>
</reference>
<evidence type="ECO:0000256" key="2">
    <source>
        <dbReference type="ARBA" id="ARBA00034617"/>
    </source>
</evidence>
<dbReference type="AlphaFoldDB" id="A0A4Y7PQN3"/>
<dbReference type="SUPFAM" id="SSF52540">
    <property type="entry name" value="P-loop containing nucleoside triphosphate hydrolases"/>
    <property type="match status" value="1"/>
</dbReference>
<dbReference type="GO" id="GO:0009378">
    <property type="term" value="F:four-way junction helicase activity"/>
    <property type="evidence" value="ECO:0007669"/>
    <property type="project" value="TreeGrafter"/>
</dbReference>
<gene>
    <name evidence="7" type="ORF">BD410DRAFT_883828</name>
</gene>
<dbReference type="InterPro" id="IPR001650">
    <property type="entry name" value="Helicase_C-like"/>
</dbReference>
<feature type="region of interest" description="Disordered" evidence="4">
    <location>
        <begin position="520"/>
        <end position="593"/>
    </location>
</feature>
<feature type="compositionally biased region" description="Basic residues" evidence="4">
    <location>
        <begin position="547"/>
        <end position="557"/>
    </location>
</feature>
<dbReference type="PROSITE" id="PS51192">
    <property type="entry name" value="HELICASE_ATP_BIND_1"/>
    <property type="match status" value="1"/>
</dbReference>
<dbReference type="STRING" id="50990.A0A4Y7PQN3"/>
<dbReference type="OrthoDB" id="10261556at2759"/>
<feature type="compositionally biased region" description="Low complexity" evidence="4">
    <location>
        <begin position="577"/>
        <end position="592"/>
    </location>
</feature>